<organism evidence="2 3">
    <name type="scientific">Anaerovibrio slackiae</name>
    <dbReference type="NCBI Taxonomy" id="2652309"/>
    <lineage>
        <taxon>Bacteria</taxon>
        <taxon>Bacillati</taxon>
        <taxon>Bacillota</taxon>
        <taxon>Negativicutes</taxon>
        <taxon>Selenomonadales</taxon>
        <taxon>Selenomonadaceae</taxon>
        <taxon>Anaerovibrio</taxon>
    </lineage>
</organism>
<feature type="signal peptide" evidence="1">
    <location>
        <begin position="1"/>
        <end position="22"/>
    </location>
</feature>
<sequence>MNYKRLVVLGAALLSFSFNGDAAVAAPHVPEDIFRWVQSSARTNYFFNKQQICYEVDAEGNVDTNVLIVPVLKTFDDVMINDVVAKRRWNGKSLAGFDDFVGVSEYLTINLAEKKVSVQEVDYLDSTWTAIEVVRTDAEVSLEELSEKSLDAKFYERIVDYAMRNQLVLAVRTKGDLDESVRAQLAEKQAAYRAENKPDRPEDNE</sequence>
<evidence type="ECO:0000313" key="2">
    <source>
        <dbReference type="EMBL" id="MSU09493.1"/>
    </source>
</evidence>
<keyword evidence="3" id="KW-1185">Reference proteome</keyword>
<proteinExistence type="predicted"/>
<reference evidence="2 3" key="1">
    <citation type="submission" date="2019-08" db="EMBL/GenBank/DDBJ databases">
        <title>In-depth cultivation of the pig gut microbiome towards novel bacterial diversity and tailored functional studies.</title>
        <authorList>
            <person name="Wylensek D."/>
            <person name="Hitch T.C.A."/>
            <person name="Clavel T."/>
        </authorList>
    </citation>
    <scope>NUCLEOTIDE SEQUENCE [LARGE SCALE GENOMIC DNA]</scope>
    <source>
        <strain evidence="2 3">WCA-693-APC-5D-A</strain>
    </source>
</reference>
<dbReference type="RefSeq" id="WP_154407664.1">
    <property type="nucleotide sequence ID" value="NZ_JAQXJM010000081.1"/>
</dbReference>
<dbReference type="EMBL" id="VUNR01000024">
    <property type="protein sequence ID" value="MSU09493.1"/>
    <property type="molecule type" value="Genomic_DNA"/>
</dbReference>
<evidence type="ECO:0000256" key="1">
    <source>
        <dbReference type="SAM" id="SignalP"/>
    </source>
</evidence>
<gene>
    <name evidence="2" type="ORF">FYJ84_10925</name>
</gene>
<comment type="caution">
    <text evidence="2">The sequence shown here is derived from an EMBL/GenBank/DDBJ whole genome shotgun (WGS) entry which is preliminary data.</text>
</comment>
<name>A0A6I2UD90_9FIRM</name>
<accession>A0A6I2UD90</accession>
<dbReference type="GeneID" id="96779440"/>
<evidence type="ECO:0000313" key="3">
    <source>
        <dbReference type="Proteomes" id="UP000433181"/>
    </source>
</evidence>
<feature type="chain" id="PRO_5039035407" evidence="1">
    <location>
        <begin position="23"/>
        <end position="205"/>
    </location>
</feature>
<dbReference type="Proteomes" id="UP000433181">
    <property type="component" value="Unassembled WGS sequence"/>
</dbReference>
<dbReference type="AlphaFoldDB" id="A0A6I2UD90"/>
<keyword evidence="1" id="KW-0732">Signal</keyword>
<protein>
    <submittedName>
        <fullName evidence="2">Uncharacterized protein</fullName>
    </submittedName>
</protein>